<dbReference type="AlphaFoldDB" id="A0AAP5I5P9"/>
<keyword evidence="2" id="KW-1185">Reference proteome</keyword>
<dbReference type="Pfam" id="PF11300">
    <property type="entry name" value="DUF3102"/>
    <property type="match status" value="1"/>
</dbReference>
<gene>
    <name evidence="1" type="ORF">G7B40_013150</name>
</gene>
<dbReference type="RefSeq" id="WP_208349991.1">
    <property type="nucleotide sequence ID" value="NZ_JAALHA020000005.1"/>
</dbReference>
<dbReference type="Proteomes" id="UP000667802">
    <property type="component" value="Unassembled WGS sequence"/>
</dbReference>
<comment type="caution">
    <text evidence="1">The sequence shown here is derived from an EMBL/GenBank/DDBJ whole genome shotgun (WGS) entry which is preliminary data.</text>
</comment>
<evidence type="ECO:0000313" key="2">
    <source>
        <dbReference type="Proteomes" id="UP000667802"/>
    </source>
</evidence>
<protein>
    <submittedName>
        <fullName evidence="1">DUF3102 domain-containing protein</fullName>
    </submittedName>
</protein>
<name>A0AAP5I5P9_9CYAN</name>
<sequence>MLEFDYKDLDAETRIVVQQHTSEIKSLMRSTIEGVIAIGHKLTNVKAHLGHGNFRTWLELEFDWSVKTATRFMQVSKNFKSDNLTHLNIAVSALYLLASPSISEDVRKEVLQRAKQGENITYSKAKAIVAEHKKAVRAKDTSSVNCNLLVGSSESESNKSILKSQDEDFTRLELNIQTCLESSQDTLKLVESKKQYLGSTEQRNGERLNNSTPIALNVISDAKACEEIPHTMIQLEMGIKKLTPEQVALVITNSAKNGLSNSHLRAIIIAAQKALTQDIEVEYTYIQSDSSSE</sequence>
<dbReference type="InterPro" id="IPR021451">
    <property type="entry name" value="DUF3102"/>
</dbReference>
<proteinExistence type="predicted"/>
<reference evidence="2" key="1">
    <citation type="journal article" date="2021" name="Science">
        <title>Hunting the eagle killer: A cyanobacterial neurotoxin causes vacuolar myelinopathy.</title>
        <authorList>
            <person name="Breinlinger S."/>
            <person name="Phillips T.J."/>
            <person name="Haram B.N."/>
            <person name="Mares J."/>
            <person name="Martinez Yerena J.A."/>
            <person name="Hrouzek P."/>
            <person name="Sobotka R."/>
            <person name="Henderson W.M."/>
            <person name="Schmieder P."/>
            <person name="Williams S.M."/>
            <person name="Lauderdale J.D."/>
            <person name="Wilde H.D."/>
            <person name="Gerrin W."/>
            <person name="Kust A."/>
            <person name="Washington J.W."/>
            <person name="Wagner C."/>
            <person name="Geier B."/>
            <person name="Liebeke M."/>
            <person name="Enke H."/>
            <person name="Niedermeyer T.H.J."/>
            <person name="Wilde S.B."/>
        </authorList>
    </citation>
    <scope>NUCLEOTIDE SEQUENCE [LARGE SCALE GENOMIC DNA]</scope>
    <source>
        <strain evidence="2">Thurmond2011</strain>
    </source>
</reference>
<organism evidence="1 2">
    <name type="scientific">Aetokthonos hydrillicola Thurmond2011</name>
    <dbReference type="NCBI Taxonomy" id="2712845"/>
    <lineage>
        <taxon>Bacteria</taxon>
        <taxon>Bacillati</taxon>
        <taxon>Cyanobacteriota</taxon>
        <taxon>Cyanophyceae</taxon>
        <taxon>Nostocales</taxon>
        <taxon>Hapalosiphonaceae</taxon>
        <taxon>Aetokthonos</taxon>
    </lineage>
</organism>
<accession>A0AAP5I5P9</accession>
<evidence type="ECO:0000313" key="1">
    <source>
        <dbReference type="EMBL" id="MDR9895507.1"/>
    </source>
</evidence>
<dbReference type="EMBL" id="JAALHA020000005">
    <property type="protein sequence ID" value="MDR9895507.1"/>
    <property type="molecule type" value="Genomic_DNA"/>
</dbReference>